<gene>
    <name evidence="1" type="ORF">BN874_1370014</name>
</gene>
<dbReference type="OrthoDB" id="6049303at2"/>
<dbReference type="Proteomes" id="UP000019184">
    <property type="component" value="Unassembled WGS sequence"/>
</dbReference>
<protein>
    <recommendedName>
        <fullName evidence="3">Phage tail protein</fullName>
    </recommendedName>
</protein>
<dbReference type="Gene3D" id="3.30.2000.20">
    <property type="match status" value="1"/>
</dbReference>
<comment type="caution">
    <text evidence="1">The sequence shown here is derived from an EMBL/GenBank/DDBJ whole genome shotgun (WGS) entry which is preliminary data.</text>
</comment>
<reference evidence="1 2" key="1">
    <citation type="journal article" date="2014" name="ISME J.">
        <title>Candidatus Competibacter-lineage genomes retrieved from metagenomes reveal functional metabolic diversity.</title>
        <authorList>
            <person name="McIlroy S.J."/>
            <person name="Albertsen M."/>
            <person name="Andresen E.K."/>
            <person name="Saunders A.M."/>
            <person name="Kristiansen R."/>
            <person name="Stokholm-Bjerregaard M."/>
            <person name="Nielsen K.L."/>
            <person name="Nielsen P.H."/>
        </authorList>
    </citation>
    <scope>NUCLEOTIDE SEQUENCE [LARGE SCALE GENOMIC DNA]</scope>
    <source>
        <strain evidence="1 2">Run_B_J11</strain>
    </source>
</reference>
<dbReference type="RefSeq" id="WP_034430913.1">
    <property type="nucleotide sequence ID" value="NZ_CBTK010000043.1"/>
</dbReference>
<evidence type="ECO:0008006" key="3">
    <source>
        <dbReference type="Google" id="ProtNLM"/>
    </source>
</evidence>
<dbReference type="EMBL" id="CBTK010000043">
    <property type="protein sequence ID" value="CDH43849.1"/>
    <property type="molecule type" value="Genomic_DNA"/>
</dbReference>
<dbReference type="InterPro" id="IPR025395">
    <property type="entry name" value="Phage_tail_terminator-like"/>
</dbReference>
<sequence length="140" mass="15150">MTPELRAAFRTQLLTLAGLPAVAWQNRAFTPPNNAPWCKEALLPGEGRYAAFGADGISNGAMQQVGIYQITLVMPSGADTVAADTLADRIISLFRPGTRLTMSTGDVITCENAWASPSQQEPTGFSLPVSVRYRFFRLNT</sequence>
<dbReference type="Pfam" id="PF13554">
    <property type="entry name" value="Phage_tail_terminator_5"/>
    <property type="match status" value="1"/>
</dbReference>
<evidence type="ECO:0000313" key="1">
    <source>
        <dbReference type="EMBL" id="CDH43849.1"/>
    </source>
</evidence>
<evidence type="ECO:0000313" key="2">
    <source>
        <dbReference type="Proteomes" id="UP000019184"/>
    </source>
</evidence>
<dbReference type="AlphaFoldDB" id="A0A7U7G943"/>
<name>A0A7U7G943_9GAMM</name>
<organism evidence="1 2">
    <name type="scientific">Candidatus Contendobacter odensis Run_B_J11</name>
    <dbReference type="NCBI Taxonomy" id="1400861"/>
    <lineage>
        <taxon>Bacteria</taxon>
        <taxon>Pseudomonadati</taxon>
        <taxon>Pseudomonadota</taxon>
        <taxon>Gammaproteobacteria</taxon>
        <taxon>Candidatus Competibacteraceae</taxon>
        <taxon>Candidatus Contendibacter</taxon>
    </lineage>
</organism>
<proteinExistence type="predicted"/>
<accession>A0A7U7G943</accession>
<keyword evidence="2" id="KW-1185">Reference proteome</keyword>